<sequence length="357" mass="38254">MTLSATPPPNVLLPAYPTLLPGIHVLDRDEDEVQFGLDPRHGVVAGGLAPQVLEVVRHLDGRRGLEDVLLAVGEHRDQCHLLLKQLTTLGLVTEAPRPAAKRVETGLWSLRARHHQTALTDRRRQSLVAVHGSGRLAVAVALLLANAGVGHLDIRSGGMVTEADIGSGLTATELGQPRRRAILAMLARLAPDVSTARNHRRTPDLVLVTDTIVPAPEEIAELVEEGIPHLPVLVREGTGVVGPLVIPGRSACLRCCDLHRTDLDSSWPRVASQLVGKSPRPDLGAVQSCAALAVAQAMRLLSPSAEPPPTWNTSLEIDSFDGRVHHRGWEPHPGCGCGAPVAPEQLLPEPEEVLQER</sequence>
<dbReference type="InterPro" id="IPR035985">
    <property type="entry name" value="Ubiquitin-activating_enz"/>
</dbReference>
<keyword evidence="2" id="KW-1185">Reference proteome</keyword>
<proteinExistence type="predicted"/>
<accession>A0A2A9F881</accession>
<dbReference type="SUPFAM" id="SSF69572">
    <property type="entry name" value="Activating enzymes of the ubiquitin-like proteins"/>
    <property type="match status" value="1"/>
</dbReference>
<protein>
    <submittedName>
        <fullName evidence="1">Bacteriocin biosynthesis cyclodehydratase domain-containing protein</fullName>
    </submittedName>
</protein>
<evidence type="ECO:0000313" key="2">
    <source>
        <dbReference type="Proteomes" id="UP000243542"/>
    </source>
</evidence>
<dbReference type="Gene3D" id="3.40.50.720">
    <property type="entry name" value="NAD(P)-binding Rossmann-like Domain"/>
    <property type="match status" value="1"/>
</dbReference>
<dbReference type="EMBL" id="PDJK01000002">
    <property type="protein sequence ID" value="PFG47173.1"/>
    <property type="molecule type" value="Genomic_DNA"/>
</dbReference>
<dbReference type="AlphaFoldDB" id="A0A2A9F881"/>
<reference evidence="1 2" key="1">
    <citation type="submission" date="2017-10" db="EMBL/GenBank/DDBJ databases">
        <title>Sequencing the genomes of 1000 actinobacteria strains.</title>
        <authorList>
            <person name="Klenk H.-P."/>
        </authorList>
    </citation>
    <scope>NUCLEOTIDE SEQUENCE [LARGE SCALE GENOMIC DNA]</scope>
    <source>
        <strain evidence="1 2">DSM 46092</strain>
    </source>
</reference>
<gene>
    <name evidence="1" type="ORF">ATK36_2202</name>
</gene>
<name>A0A2A9F881_9PSEU</name>
<organism evidence="1 2">
    <name type="scientific">Amycolatopsis sulphurea</name>
    <dbReference type="NCBI Taxonomy" id="76022"/>
    <lineage>
        <taxon>Bacteria</taxon>
        <taxon>Bacillati</taxon>
        <taxon>Actinomycetota</taxon>
        <taxon>Actinomycetes</taxon>
        <taxon>Pseudonocardiales</taxon>
        <taxon>Pseudonocardiaceae</taxon>
        <taxon>Amycolatopsis</taxon>
    </lineage>
</organism>
<dbReference type="GO" id="GO:0008641">
    <property type="term" value="F:ubiquitin-like modifier activating enzyme activity"/>
    <property type="evidence" value="ECO:0007669"/>
    <property type="project" value="InterPro"/>
</dbReference>
<comment type="caution">
    <text evidence="1">The sequence shown here is derived from an EMBL/GenBank/DDBJ whole genome shotgun (WGS) entry which is preliminary data.</text>
</comment>
<dbReference type="RefSeq" id="WP_098511122.1">
    <property type="nucleotide sequence ID" value="NZ_JBIAKZ010000038.1"/>
</dbReference>
<dbReference type="Proteomes" id="UP000243542">
    <property type="component" value="Unassembled WGS sequence"/>
</dbReference>
<evidence type="ECO:0000313" key="1">
    <source>
        <dbReference type="EMBL" id="PFG47173.1"/>
    </source>
</evidence>